<keyword evidence="3" id="KW-1185">Reference proteome</keyword>
<feature type="compositionally biased region" description="Basic and acidic residues" evidence="1">
    <location>
        <begin position="370"/>
        <end position="387"/>
    </location>
</feature>
<feature type="compositionally biased region" description="Basic and acidic residues" evidence="1">
    <location>
        <begin position="201"/>
        <end position="217"/>
    </location>
</feature>
<feature type="compositionally biased region" description="Pro residues" evidence="1">
    <location>
        <begin position="353"/>
        <end position="363"/>
    </location>
</feature>
<feature type="compositionally biased region" description="Basic and acidic residues" evidence="1">
    <location>
        <begin position="22"/>
        <end position="32"/>
    </location>
</feature>
<evidence type="ECO:0000256" key="1">
    <source>
        <dbReference type="SAM" id="MobiDB-lite"/>
    </source>
</evidence>
<comment type="caution">
    <text evidence="2">The sequence shown here is derived from an EMBL/GenBank/DDBJ whole genome shotgun (WGS) entry which is preliminary data.</text>
</comment>
<accession>A0A4Z1FWF9</accession>
<evidence type="ECO:0000313" key="3">
    <source>
        <dbReference type="Proteomes" id="UP000297910"/>
    </source>
</evidence>
<feature type="compositionally biased region" description="Basic and acidic residues" evidence="1">
    <location>
        <begin position="82"/>
        <end position="95"/>
    </location>
</feature>
<sequence>MSQDNSYPYDADGKLLAVQYGGDRRRREHIENRPLGYGAGEPIVLRDDRDDCKHDRGDELQNGDGDYRHYKPTAGKARAHRRRDENEYQDNQHERQSKHRHRYGNGYEDDHHPDDVAEKLVATRERRPDRDKVHIEMDIKMDMEMEIIILAIPLKKTEVPQDRRRDEHDRADEHRHKHRGEDRHKDKAYHHTESTAGKALVIRDRQRDEDNREDKDRNRHRHRGEHRNENRDDLRSKYDAMEPMVSPDDQNYTQYRDDRGDELQNDRRERRSDRQSKGRDDPKYKDREYRQSKPIDEPRRSSGGEYGDERRKPRSSRRPPVTEDNPDYPQSKISVNPDDLTDAKSPPRYCRAPTPPQLLPPKLLPSGEKNPSRIEDSESRAYRDDPMAYKNEQMLVRKSEKKERRILLEYAKKNDVTNERDTQKALRKEERKANERGSGKR</sequence>
<feature type="compositionally biased region" description="Basic and acidic residues" evidence="1">
    <location>
        <begin position="226"/>
        <end position="240"/>
    </location>
</feature>
<dbReference type="EMBL" id="PQXI01000058">
    <property type="protein sequence ID" value="TGO26483.1"/>
    <property type="molecule type" value="Genomic_DNA"/>
</dbReference>
<feature type="compositionally biased region" description="Basic and acidic residues" evidence="1">
    <location>
        <begin position="255"/>
        <end position="311"/>
    </location>
</feature>
<feature type="compositionally biased region" description="Basic and acidic residues" evidence="1">
    <location>
        <begin position="158"/>
        <end position="193"/>
    </location>
</feature>
<feature type="compositionally biased region" description="Basic and acidic residues" evidence="1">
    <location>
        <begin position="395"/>
        <end position="441"/>
    </location>
</feature>
<reference evidence="2 3" key="1">
    <citation type="submission" date="2017-12" db="EMBL/GenBank/DDBJ databases">
        <title>Comparative genomics of Botrytis spp.</title>
        <authorList>
            <person name="Valero-Jimenez C.A."/>
            <person name="Tapia P."/>
            <person name="Veloso J."/>
            <person name="Silva-Moreno E."/>
            <person name="Staats M."/>
            <person name="Valdes J.H."/>
            <person name="Van Kan J.A.L."/>
        </authorList>
    </citation>
    <scope>NUCLEOTIDE SEQUENCE [LARGE SCALE GENOMIC DNA]</scope>
    <source>
        <strain evidence="2 3">Bp0003</strain>
    </source>
</reference>
<gene>
    <name evidence="2" type="ORF">BPAE_0058g00010</name>
</gene>
<evidence type="ECO:0000313" key="2">
    <source>
        <dbReference type="EMBL" id="TGO26483.1"/>
    </source>
</evidence>
<feature type="compositionally biased region" description="Basic and acidic residues" evidence="1">
    <location>
        <begin position="44"/>
        <end position="69"/>
    </location>
</feature>
<feature type="region of interest" description="Disordered" evidence="1">
    <location>
        <begin position="158"/>
        <end position="441"/>
    </location>
</feature>
<dbReference type="AlphaFoldDB" id="A0A4Z1FWF9"/>
<feature type="region of interest" description="Disordered" evidence="1">
    <location>
        <begin position="20"/>
        <end position="115"/>
    </location>
</feature>
<proteinExistence type="predicted"/>
<protein>
    <submittedName>
        <fullName evidence="2">Uncharacterized protein</fullName>
    </submittedName>
</protein>
<dbReference type="Proteomes" id="UP000297910">
    <property type="component" value="Unassembled WGS sequence"/>
</dbReference>
<name>A0A4Z1FWF9_9HELO</name>
<organism evidence="2 3">
    <name type="scientific">Botrytis paeoniae</name>
    <dbReference type="NCBI Taxonomy" id="278948"/>
    <lineage>
        <taxon>Eukaryota</taxon>
        <taxon>Fungi</taxon>
        <taxon>Dikarya</taxon>
        <taxon>Ascomycota</taxon>
        <taxon>Pezizomycotina</taxon>
        <taxon>Leotiomycetes</taxon>
        <taxon>Helotiales</taxon>
        <taxon>Sclerotiniaceae</taxon>
        <taxon>Botrytis</taxon>
    </lineage>
</organism>